<protein>
    <submittedName>
        <fullName evidence="3">Uncharacterized protein</fullName>
    </submittedName>
</protein>
<feature type="region of interest" description="Disordered" evidence="1">
    <location>
        <begin position="46"/>
        <end position="86"/>
    </location>
</feature>
<reference evidence="3" key="1">
    <citation type="submission" date="2022-06" db="EMBL/GenBank/DDBJ databases">
        <title>Solitalea sp. MAHUQ-68 isolated from rhizospheric soil.</title>
        <authorList>
            <person name="Huq M.A."/>
        </authorList>
    </citation>
    <scope>NUCLEOTIDE SEQUENCE</scope>
    <source>
        <strain evidence="3">MAHUQ-68</strain>
    </source>
</reference>
<feature type="compositionally biased region" description="Basic and acidic residues" evidence="1">
    <location>
        <begin position="55"/>
        <end position="81"/>
    </location>
</feature>
<dbReference type="Proteomes" id="UP001155182">
    <property type="component" value="Unassembled WGS sequence"/>
</dbReference>
<accession>A0A9X2F430</accession>
<evidence type="ECO:0000256" key="2">
    <source>
        <dbReference type="SAM" id="SignalP"/>
    </source>
</evidence>
<proteinExistence type="predicted"/>
<evidence type="ECO:0000313" key="3">
    <source>
        <dbReference type="EMBL" id="MCO4293865.1"/>
    </source>
</evidence>
<name>A0A9X2F430_9SPHI</name>
<feature type="chain" id="PRO_5040873639" evidence="2">
    <location>
        <begin position="24"/>
        <end position="103"/>
    </location>
</feature>
<organism evidence="3 4">
    <name type="scientific">Solitalea agri</name>
    <dbReference type="NCBI Taxonomy" id="2953739"/>
    <lineage>
        <taxon>Bacteria</taxon>
        <taxon>Pseudomonadati</taxon>
        <taxon>Bacteroidota</taxon>
        <taxon>Sphingobacteriia</taxon>
        <taxon>Sphingobacteriales</taxon>
        <taxon>Sphingobacteriaceae</taxon>
        <taxon>Solitalea</taxon>
    </lineage>
</organism>
<keyword evidence="2" id="KW-0732">Signal</keyword>
<evidence type="ECO:0000313" key="4">
    <source>
        <dbReference type="Proteomes" id="UP001155182"/>
    </source>
</evidence>
<dbReference type="AlphaFoldDB" id="A0A9X2F430"/>
<feature type="signal peptide" evidence="2">
    <location>
        <begin position="1"/>
        <end position="23"/>
    </location>
</feature>
<keyword evidence="4" id="KW-1185">Reference proteome</keyword>
<sequence length="103" mass="11329">MNKAFFSRLLFCAFLLVNLQAFASGGSSAINLHGKLKIESCSTAIDSTGSKRKGDKKEGKEEDIKEVPKSRKQGKPEEIKPPVKVKPVKVAKPKPIKVNTRIH</sequence>
<evidence type="ECO:0000256" key="1">
    <source>
        <dbReference type="SAM" id="MobiDB-lite"/>
    </source>
</evidence>
<dbReference type="EMBL" id="JAMWYS010000045">
    <property type="protein sequence ID" value="MCO4293865.1"/>
    <property type="molecule type" value="Genomic_DNA"/>
</dbReference>
<dbReference type="RefSeq" id="WP_252588530.1">
    <property type="nucleotide sequence ID" value="NZ_JAMWYS010000045.1"/>
</dbReference>
<gene>
    <name evidence="3" type="ORF">NF867_13430</name>
</gene>
<comment type="caution">
    <text evidence="3">The sequence shown here is derived from an EMBL/GenBank/DDBJ whole genome shotgun (WGS) entry which is preliminary data.</text>
</comment>